<dbReference type="AlphaFoldDB" id="A0A6G1JBE2"/>
<dbReference type="Pfam" id="PF22685">
    <property type="entry name" value="Gal80p_C-like"/>
    <property type="match status" value="1"/>
</dbReference>
<dbReference type="InterPro" id="IPR000683">
    <property type="entry name" value="Gfo/Idh/MocA-like_OxRdtase_N"/>
</dbReference>
<dbReference type="SUPFAM" id="SSF55347">
    <property type="entry name" value="Glyceraldehyde-3-phosphate dehydrogenase-like, C-terminal domain"/>
    <property type="match status" value="1"/>
</dbReference>
<evidence type="ECO:0000313" key="4">
    <source>
        <dbReference type="Proteomes" id="UP000799291"/>
    </source>
</evidence>
<evidence type="ECO:0000259" key="2">
    <source>
        <dbReference type="Pfam" id="PF22685"/>
    </source>
</evidence>
<sequence length="370" mass="39941">MAPIKIGFIGLSSGQSWAVWSHLHYLKNNSKYEVVALCNSSIDSAKAAITTHGLPPTTKAYGTPEDLAADPDVELVVCSVRVDKHYDALLPALNAGKDVFCEWPLAKDAAQAAEMVKVAKEKGVKTLLGLQAGVSPTLLKLKQIIDDGKIGKVLSSTFHGTNILSGGTSWESLAYSNDRSIGGNLLTIYAVHSLESIRVVLGHLQTFQTLLAISHPTVQLTSYTGEPTTTVPRTAPDQVLLHGTLGSGAVLSYHLRGGPAFANSDSAGLLWRIYGDKGEIQVTGPNSYLQIADGDVKIEVFEQASGKVEEVAVDKDEFSKEDMPLYARNIARLYEAFADGKKGEDQGVLDWEDALKRHQFVDEVYKKAAF</sequence>
<dbReference type="SUPFAM" id="SSF51735">
    <property type="entry name" value="NAD(P)-binding Rossmann-fold domains"/>
    <property type="match status" value="1"/>
</dbReference>
<keyword evidence="4" id="KW-1185">Reference proteome</keyword>
<name>A0A6G1JBE2_9PLEO</name>
<dbReference type="InterPro" id="IPR055080">
    <property type="entry name" value="Gal80p-like_C"/>
</dbReference>
<dbReference type="InterPro" id="IPR036291">
    <property type="entry name" value="NAD(P)-bd_dom_sf"/>
</dbReference>
<protein>
    <submittedName>
        <fullName evidence="3">NAD(P)-binding protein</fullName>
    </submittedName>
</protein>
<reference evidence="3" key="1">
    <citation type="journal article" date="2020" name="Stud. Mycol.">
        <title>101 Dothideomycetes genomes: a test case for predicting lifestyles and emergence of pathogens.</title>
        <authorList>
            <person name="Haridas S."/>
            <person name="Albert R."/>
            <person name="Binder M."/>
            <person name="Bloem J."/>
            <person name="Labutti K."/>
            <person name="Salamov A."/>
            <person name="Andreopoulos B."/>
            <person name="Baker S."/>
            <person name="Barry K."/>
            <person name="Bills G."/>
            <person name="Bluhm B."/>
            <person name="Cannon C."/>
            <person name="Castanera R."/>
            <person name="Culley D."/>
            <person name="Daum C."/>
            <person name="Ezra D."/>
            <person name="Gonzalez J."/>
            <person name="Henrissat B."/>
            <person name="Kuo A."/>
            <person name="Liang C."/>
            <person name="Lipzen A."/>
            <person name="Lutzoni F."/>
            <person name="Magnuson J."/>
            <person name="Mondo S."/>
            <person name="Nolan M."/>
            <person name="Ohm R."/>
            <person name="Pangilinan J."/>
            <person name="Park H.-J."/>
            <person name="Ramirez L."/>
            <person name="Alfaro M."/>
            <person name="Sun H."/>
            <person name="Tritt A."/>
            <person name="Yoshinaga Y."/>
            <person name="Zwiers L.-H."/>
            <person name="Turgeon B."/>
            <person name="Goodwin S."/>
            <person name="Spatafora J."/>
            <person name="Crous P."/>
            <person name="Grigoriev I."/>
        </authorList>
    </citation>
    <scope>NUCLEOTIDE SEQUENCE</scope>
    <source>
        <strain evidence="3">CBS 122367</strain>
    </source>
</reference>
<dbReference type="InterPro" id="IPR051317">
    <property type="entry name" value="Gfo/Idh/MocA_oxidoreduct"/>
</dbReference>
<evidence type="ECO:0000313" key="3">
    <source>
        <dbReference type="EMBL" id="KAF2687884.1"/>
    </source>
</evidence>
<feature type="domain" description="Gfo/Idh/MocA-like oxidoreductase N-terminal" evidence="1">
    <location>
        <begin position="4"/>
        <end position="126"/>
    </location>
</feature>
<dbReference type="OrthoDB" id="64915at2759"/>
<feature type="domain" description="Gal80p-like C-terminal" evidence="2">
    <location>
        <begin position="136"/>
        <end position="284"/>
    </location>
</feature>
<dbReference type="PANTHER" id="PTHR43708:SF1">
    <property type="entry name" value="GALACTOSE_LACTOSE METABOLISM REGULATORY PROTEIN GAL80"/>
    <property type="match status" value="1"/>
</dbReference>
<dbReference type="Gene3D" id="3.30.360.10">
    <property type="entry name" value="Dihydrodipicolinate Reductase, domain 2"/>
    <property type="match status" value="1"/>
</dbReference>
<dbReference type="Pfam" id="PF01408">
    <property type="entry name" value="GFO_IDH_MocA"/>
    <property type="match status" value="1"/>
</dbReference>
<dbReference type="Proteomes" id="UP000799291">
    <property type="component" value="Unassembled WGS sequence"/>
</dbReference>
<dbReference type="PANTHER" id="PTHR43708">
    <property type="entry name" value="CONSERVED EXPRESSED OXIDOREDUCTASE (EUROFUNG)"/>
    <property type="match status" value="1"/>
</dbReference>
<evidence type="ECO:0000259" key="1">
    <source>
        <dbReference type="Pfam" id="PF01408"/>
    </source>
</evidence>
<dbReference type="EMBL" id="MU005574">
    <property type="protein sequence ID" value="KAF2687884.1"/>
    <property type="molecule type" value="Genomic_DNA"/>
</dbReference>
<proteinExistence type="predicted"/>
<gene>
    <name evidence="3" type="ORF">K458DRAFT_332323</name>
</gene>
<organism evidence="3 4">
    <name type="scientific">Lentithecium fluviatile CBS 122367</name>
    <dbReference type="NCBI Taxonomy" id="1168545"/>
    <lineage>
        <taxon>Eukaryota</taxon>
        <taxon>Fungi</taxon>
        <taxon>Dikarya</taxon>
        <taxon>Ascomycota</taxon>
        <taxon>Pezizomycotina</taxon>
        <taxon>Dothideomycetes</taxon>
        <taxon>Pleosporomycetidae</taxon>
        <taxon>Pleosporales</taxon>
        <taxon>Massarineae</taxon>
        <taxon>Lentitheciaceae</taxon>
        <taxon>Lentithecium</taxon>
    </lineage>
</organism>
<dbReference type="Gene3D" id="3.40.50.720">
    <property type="entry name" value="NAD(P)-binding Rossmann-like Domain"/>
    <property type="match status" value="1"/>
</dbReference>
<accession>A0A6G1JBE2</accession>
<dbReference type="GO" id="GO:0000166">
    <property type="term" value="F:nucleotide binding"/>
    <property type="evidence" value="ECO:0007669"/>
    <property type="project" value="InterPro"/>
</dbReference>